<protein>
    <submittedName>
        <fullName evidence="3">Bifunctional diguanylate cyclase/phosphodiesterase</fullName>
    </submittedName>
</protein>
<dbReference type="Pfam" id="PF00563">
    <property type="entry name" value="EAL"/>
    <property type="match status" value="1"/>
</dbReference>
<dbReference type="Gene3D" id="3.20.20.450">
    <property type="entry name" value="EAL domain"/>
    <property type="match status" value="1"/>
</dbReference>
<dbReference type="SUPFAM" id="SSF141868">
    <property type="entry name" value="EAL domain-like"/>
    <property type="match status" value="1"/>
</dbReference>
<dbReference type="InterPro" id="IPR025847">
    <property type="entry name" value="MEDS_domain"/>
</dbReference>
<dbReference type="RefSeq" id="WP_386772516.1">
    <property type="nucleotide sequence ID" value="NZ_JBHRUG010000017.1"/>
</dbReference>
<dbReference type="NCBIfam" id="TIGR00254">
    <property type="entry name" value="GGDEF"/>
    <property type="match status" value="1"/>
</dbReference>
<evidence type="ECO:0000313" key="4">
    <source>
        <dbReference type="Proteomes" id="UP001595579"/>
    </source>
</evidence>
<dbReference type="CDD" id="cd01949">
    <property type="entry name" value="GGDEF"/>
    <property type="match status" value="1"/>
</dbReference>
<dbReference type="SMART" id="SM00052">
    <property type="entry name" value="EAL"/>
    <property type="match status" value="1"/>
</dbReference>
<feature type="domain" description="EAL" evidence="1">
    <location>
        <begin position="413"/>
        <end position="664"/>
    </location>
</feature>
<dbReference type="PROSITE" id="PS50883">
    <property type="entry name" value="EAL"/>
    <property type="match status" value="1"/>
</dbReference>
<dbReference type="InterPro" id="IPR043128">
    <property type="entry name" value="Rev_trsase/Diguanyl_cyclase"/>
</dbReference>
<dbReference type="InterPro" id="IPR000160">
    <property type="entry name" value="GGDEF_dom"/>
</dbReference>
<sequence length="664" mass="73931">MQVAAPCQTHDHIVQFYEDDDFLADAIADYLHAGALLDERLFVVLTASRLAAVIQRLEAKGMNVQAATASGQLTVLDAHTSLEAIMHDGLPDETLFERHIVEAIQAPAPRYQRHPVRAFGELVNLLCEGGNPDAAVHLEGLWHNVCRRLPITLLCSYAMTHFRRAGDHHAFDAICDHHTHVLPAENYYRLSPQQRLREVTRLQQQAQVLRHETESRARAETALSAAQQLCHDMLMGLASHASHDELTGLPNRQRAQNYLAELIAREADSDTKIAVLHIDIDRLQSINDSLGLDIGDYFLHRTAQRIKRCLGQGQVVSRLGSDEMLVVLPHLEKEADIQSIVERLLDWTSEPVELADHKVFASCSIGVSLFPDHGRTVHELIRNAGLALRQAQRHGCRQYHLFTPELQRSEPDRVVLRGALREAIPRGELELVYQPLICARSSQVMAVEALPRWNSPRFGLMGSQQLVHAAEEAGLTASIGQWVLDMVCRQGRDWLDSGVGLKMNLNISTTQLLRDDLVEKVGEALINSGLPGKMLEIELTESVLMSDPQRASTILRGFKALGVRVAIDEFGSGRSVLTQLHRFPVDTIKIDTSLIDGIVDHLHCRAIVRSIIIMAHELGLQVVANGVETREQAIHLRHKGCDILQGGLWAPLEYRGDLDELGHG</sequence>
<dbReference type="PROSITE" id="PS50887">
    <property type="entry name" value="GGDEF"/>
    <property type="match status" value="1"/>
</dbReference>
<evidence type="ECO:0000313" key="3">
    <source>
        <dbReference type="EMBL" id="MFC3283448.1"/>
    </source>
</evidence>
<gene>
    <name evidence="3" type="ORF">ACFOEV_07495</name>
</gene>
<feature type="domain" description="GGDEF" evidence="2">
    <location>
        <begin position="271"/>
        <end position="404"/>
    </location>
</feature>
<comment type="caution">
    <text evidence="3">The sequence shown here is derived from an EMBL/GenBank/DDBJ whole genome shotgun (WGS) entry which is preliminary data.</text>
</comment>
<dbReference type="PANTHER" id="PTHR44757">
    <property type="entry name" value="DIGUANYLATE CYCLASE DGCP"/>
    <property type="match status" value="1"/>
</dbReference>
<dbReference type="CDD" id="cd01948">
    <property type="entry name" value="EAL"/>
    <property type="match status" value="1"/>
</dbReference>
<dbReference type="EMBL" id="JBHRUG010000017">
    <property type="protein sequence ID" value="MFC3283448.1"/>
    <property type="molecule type" value="Genomic_DNA"/>
</dbReference>
<dbReference type="InterPro" id="IPR029787">
    <property type="entry name" value="Nucleotide_cyclase"/>
</dbReference>
<reference evidence="4" key="1">
    <citation type="journal article" date="2019" name="Int. J. Syst. Evol. Microbiol.">
        <title>The Global Catalogue of Microorganisms (GCM) 10K type strain sequencing project: providing services to taxonomists for standard genome sequencing and annotation.</title>
        <authorList>
            <consortium name="The Broad Institute Genomics Platform"/>
            <consortium name="The Broad Institute Genome Sequencing Center for Infectious Disease"/>
            <person name="Wu L."/>
            <person name="Ma J."/>
        </authorList>
    </citation>
    <scope>NUCLEOTIDE SEQUENCE [LARGE SCALE GENOMIC DNA]</scope>
    <source>
        <strain evidence="4">CECT 7698</strain>
    </source>
</reference>
<evidence type="ECO:0000259" key="2">
    <source>
        <dbReference type="PROSITE" id="PS50887"/>
    </source>
</evidence>
<dbReference type="Pfam" id="PF14417">
    <property type="entry name" value="MEDS"/>
    <property type="match status" value="1"/>
</dbReference>
<dbReference type="Pfam" id="PF00990">
    <property type="entry name" value="GGDEF"/>
    <property type="match status" value="1"/>
</dbReference>
<dbReference type="InterPro" id="IPR035919">
    <property type="entry name" value="EAL_sf"/>
</dbReference>
<name>A0ABV7LN76_9GAMM</name>
<dbReference type="InterPro" id="IPR001633">
    <property type="entry name" value="EAL_dom"/>
</dbReference>
<organism evidence="3 4">
    <name type="scientific">Litchfieldella rifensis</name>
    <dbReference type="NCBI Taxonomy" id="762643"/>
    <lineage>
        <taxon>Bacteria</taxon>
        <taxon>Pseudomonadati</taxon>
        <taxon>Pseudomonadota</taxon>
        <taxon>Gammaproteobacteria</taxon>
        <taxon>Oceanospirillales</taxon>
        <taxon>Halomonadaceae</taxon>
        <taxon>Litchfieldella</taxon>
    </lineage>
</organism>
<keyword evidence="4" id="KW-1185">Reference proteome</keyword>
<dbReference type="PANTHER" id="PTHR44757:SF2">
    <property type="entry name" value="BIOFILM ARCHITECTURE MAINTENANCE PROTEIN MBAA"/>
    <property type="match status" value="1"/>
</dbReference>
<accession>A0ABV7LN76</accession>
<proteinExistence type="predicted"/>
<dbReference type="InterPro" id="IPR052155">
    <property type="entry name" value="Biofilm_reg_signaling"/>
</dbReference>
<dbReference type="SUPFAM" id="SSF55073">
    <property type="entry name" value="Nucleotide cyclase"/>
    <property type="match status" value="1"/>
</dbReference>
<evidence type="ECO:0000259" key="1">
    <source>
        <dbReference type="PROSITE" id="PS50883"/>
    </source>
</evidence>
<dbReference type="Gene3D" id="3.30.70.270">
    <property type="match status" value="1"/>
</dbReference>
<dbReference type="SMART" id="SM00267">
    <property type="entry name" value="GGDEF"/>
    <property type="match status" value="1"/>
</dbReference>
<dbReference type="Proteomes" id="UP001595579">
    <property type="component" value="Unassembled WGS sequence"/>
</dbReference>